<dbReference type="InterPro" id="IPR017941">
    <property type="entry name" value="Rieske_2Fe-2S"/>
</dbReference>
<gene>
    <name evidence="8" type="primary">nirD</name>
    <name evidence="8" type="ORF">D3877_22685</name>
</gene>
<dbReference type="NCBIfam" id="TIGR02378">
    <property type="entry name" value="nirD_assim_sml"/>
    <property type="match status" value="1"/>
</dbReference>
<dbReference type="OrthoDB" id="9800776at2"/>
<organism evidence="8 9">
    <name type="scientific">Azospirillum cavernae</name>
    <dbReference type="NCBI Taxonomy" id="2320860"/>
    <lineage>
        <taxon>Bacteria</taxon>
        <taxon>Pseudomonadati</taxon>
        <taxon>Pseudomonadota</taxon>
        <taxon>Alphaproteobacteria</taxon>
        <taxon>Rhodospirillales</taxon>
        <taxon>Azospirillaceae</taxon>
        <taxon>Azospirillum</taxon>
    </lineage>
</organism>
<keyword evidence="2" id="KW-0479">Metal-binding</keyword>
<keyword evidence="5" id="KW-0411">Iron-sulfur</keyword>
<dbReference type="PANTHER" id="PTHR21496">
    <property type="entry name" value="FERREDOXIN-RELATED"/>
    <property type="match status" value="1"/>
</dbReference>
<sequence length="128" mass="13163">MDQILSVLPDDAVWTSVGAVADIPVLGARVVRTASGDVALFRTADDAVFALEDRCPHKNGPLSQGIVHGRRVTCPLHNWVIDLATGEAVAPDEGRAGHIPVRVENGAISVALGLAAPAQGGCKGGCHV</sequence>
<evidence type="ECO:0000259" key="7">
    <source>
        <dbReference type="PROSITE" id="PS51296"/>
    </source>
</evidence>
<dbReference type="Gene3D" id="2.102.10.10">
    <property type="entry name" value="Rieske [2Fe-2S] iron-sulphur domain"/>
    <property type="match status" value="1"/>
</dbReference>
<reference evidence="8 9" key="1">
    <citation type="submission" date="2018-09" db="EMBL/GenBank/DDBJ databases">
        <authorList>
            <person name="Zhu H."/>
        </authorList>
    </citation>
    <scope>NUCLEOTIDE SEQUENCE [LARGE SCALE GENOMIC DNA]</scope>
    <source>
        <strain evidence="8 9">K2W22B-5</strain>
    </source>
</reference>
<feature type="domain" description="Rieske" evidence="7">
    <location>
        <begin position="15"/>
        <end position="110"/>
    </location>
</feature>
<dbReference type="AlphaFoldDB" id="A0A418VT32"/>
<keyword evidence="1" id="KW-0001">2Fe-2S</keyword>
<evidence type="ECO:0000256" key="2">
    <source>
        <dbReference type="ARBA" id="ARBA00022723"/>
    </source>
</evidence>
<dbReference type="EMBL" id="QYUL01000003">
    <property type="protein sequence ID" value="RJF79559.1"/>
    <property type="molecule type" value="Genomic_DNA"/>
</dbReference>
<dbReference type="PROSITE" id="PS51296">
    <property type="entry name" value="RIESKE"/>
    <property type="match status" value="1"/>
</dbReference>
<proteinExistence type="predicted"/>
<dbReference type="CDD" id="cd03530">
    <property type="entry name" value="Rieske_NirD_small_Bacillus"/>
    <property type="match status" value="1"/>
</dbReference>
<evidence type="ECO:0000256" key="5">
    <source>
        <dbReference type="ARBA" id="ARBA00023014"/>
    </source>
</evidence>
<dbReference type="Pfam" id="PF00355">
    <property type="entry name" value="Rieske"/>
    <property type="match status" value="1"/>
</dbReference>
<dbReference type="GO" id="GO:0042128">
    <property type="term" value="P:nitrate assimilation"/>
    <property type="evidence" value="ECO:0007669"/>
    <property type="project" value="UniProtKB-KW"/>
</dbReference>
<dbReference type="GO" id="GO:0051537">
    <property type="term" value="F:2 iron, 2 sulfur cluster binding"/>
    <property type="evidence" value="ECO:0007669"/>
    <property type="project" value="UniProtKB-KW"/>
</dbReference>
<evidence type="ECO:0000256" key="3">
    <source>
        <dbReference type="ARBA" id="ARBA00023002"/>
    </source>
</evidence>
<dbReference type="InterPro" id="IPR036922">
    <property type="entry name" value="Rieske_2Fe-2S_sf"/>
</dbReference>
<dbReference type="RefSeq" id="WP_119833016.1">
    <property type="nucleotide sequence ID" value="NZ_QYUL01000003.1"/>
</dbReference>
<dbReference type="PANTHER" id="PTHR21496:SF23">
    <property type="entry name" value="3-PHENYLPROPIONATE_CINNAMIC ACID DIOXYGENASE FERREDOXIN SUBUNIT"/>
    <property type="match status" value="1"/>
</dbReference>
<keyword evidence="6" id="KW-0534">Nitrate assimilation</keyword>
<evidence type="ECO:0000256" key="6">
    <source>
        <dbReference type="ARBA" id="ARBA00023063"/>
    </source>
</evidence>
<accession>A0A418VT32</accession>
<keyword evidence="4" id="KW-0408">Iron</keyword>
<evidence type="ECO:0000313" key="9">
    <source>
        <dbReference type="Proteomes" id="UP000283458"/>
    </source>
</evidence>
<evidence type="ECO:0000256" key="4">
    <source>
        <dbReference type="ARBA" id="ARBA00023004"/>
    </source>
</evidence>
<name>A0A418VT32_9PROT</name>
<comment type="caution">
    <text evidence="8">The sequence shown here is derived from an EMBL/GenBank/DDBJ whole genome shotgun (WGS) entry which is preliminary data.</text>
</comment>
<dbReference type="SUPFAM" id="SSF50022">
    <property type="entry name" value="ISP domain"/>
    <property type="match status" value="1"/>
</dbReference>
<dbReference type="Proteomes" id="UP000283458">
    <property type="component" value="Unassembled WGS sequence"/>
</dbReference>
<evidence type="ECO:0000313" key="8">
    <source>
        <dbReference type="EMBL" id="RJF79559.1"/>
    </source>
</evidence>
<keyword evidence="3" id="KW-0560">Oxidoreductase</keyword>
<dbReference type="GO" id="GO:0008942">
    <property type="term" value="F:nitrite reductase [NAD(P)H] activity"/>
    <property type="evidence" value="ECO:0007669"/>
    <property type="project" value="InterPro"/>
</dbReference>
<protein>
    <submittedName>
        <fullName evidence="8">Nitrite reductase (NAD(P)H) small subunit</fullName>
    </submittedName>
</protein>
<dbReference type="GO" id="GO:0046872">
    <property type="term" value="F:metal ion binding"/>
    <property type="evidence" value="ECO:0007669"/>
    <property type="project" value="UniProtKB-KW"/>
</dbReference>
<evidence type="ECO:0000256" key="1">
    <source>
        <dbReference type="ARBA" id="ARBA00022714"/>
    </source>
</evidence>
<dbReference type="InterPro" id="IPR012748">
    <property type="entry name" value="Rieske-like_NirD"/>
</dbReference>
<keyword evidence="9" id="KW-1185">Reference proteome</keyword>